<protein>
    <recommendedName>
        <fullName evidence="4">F-box domain-containing protein</fullName>
    </recommendedName>
</protein>
<name>A0ABR3PR86_9TREE</name>
<dbReference type="Proteomes" id="UP001565368">
    <property type="component" value="Unassembled WGS sequence"/>
</dbReference>
<proteinExistence type="predicted"/>
<evidence type="ECO:0000313" key="3">
    <source>
        <dbReference type="Proteomes" id="UP001565368"/>
    </source>
</evidence>
<dbReference type="EMBL" id="JBBXJM010000007">
    <property type="protein sequence ID" value="KAL1404969.1"/>
    <property type="molecule type" value="Genomic_DNA"/>
</dbReference>
<dbReference type="RefSeq" id="XP_069204913.1">
    <property type="nucleotide sequence ID" value="XM_069356976.1"/>
</dbReference>
<evidence type="ECO:0008006" key="4">
    <source>
        <dbReference type="Google" id="ProtNLM"/>
    </source>
</evidence>
<organism evidence="2 3">
    <name type="scientific">Vanrija albida</name>
    <dbReference type="NCBI Taxonomy" id="181172"/>
    <lineage>
        <taxon>Eukaryota</taxon>
        <taxon>Fungi</taxon>
        <taxon>Dikarya</taxon>
        <taxon>Basidiomycota</taxon>
        <taxon>Agaricomycotina</taxon>
        <taxon>Tremellomycetes</taxon>
        <taxon>Trichosporonales</taxon>
        <taxon>Trichosporonaceae</taxon>
        <taxon>Vanrija</taxon>
    </lineage>
</organism>
<feature type="compositionally biased region" description="Acidic residues" evidence="1">
    <location>
        <begin position="148"/>
        <end position="163"/>
    </location>
</feature>
<keyword evidence="3" id="KW-1185">Reference proteome</keyword>
<accession>A0ABR3PR86</accession>
<feature type="compositionally biased region" description="Basic residues" evidence="1">
    <location>
        <begin position="119"/>
        <end position="129"/>
    </location>
</feature>
<feature type="compositionally biased region" description="Low complexity" evidence="1">
    <location>
        <begin position="12"/>
        <end position="24"/>
    </location>
</feature>
<gene>
    <name evidence="2" type="ORF">Q8F55_008581</name>
</gene>
<reference evidence="2 3" key="1">
    <citation type="submission" date="2023-08" db="EMBL/GenBank/DDBJ databases">
        <title>Annotated Genome Sequence of Vanrija albida AlHP1.</title>
        <authorList>
            <person name="Herzog R."/>
        </authorList>
    </citation>
    <scope>NUCLEOTIDE SEQUENCE [LARGE SCALE GENOMIC DNA]</scope>
    <source>
        <strain evidence="2 3">AlHP1</strain>
    </source>
</reference>
<evidence type="ECO:0000313" key="2">
    <source>
        <dbReference type="EMBL" id="KAL1404969.1"/>
    </source>
</evidence>
<dbReference type="GeneID" id="95989624"/>
<comment type="caution">
    <text evidence="2">The sequence shown here is derived from an EMBL/GenBank/DDBJ whole genome shotgun (WGS) entry which is preliminary data.</text>
</comment>
<evidence type="ECO:0000256" key="1">
    <source>
        <dbReference type="SAM" id="MobiDB-lite"/>
    </source>
</evidence>
<feature type="region of interest" description="Disordered" evidence="1">
    <location>
        <begin position="1"/>
        <end position="32"/>
    </location>
</feature>
<feature type="region of interest" description="Disordered" evidence="1">
    <location>
        <begin position="116"/>
        <end position="176"/>
    </location>
</feature>
<sequence length="560" mass="61950">MPRRRQPPPESLPSTPSTSRSPSPARDPEPIDTEAFPHIWAAVLAANAPGDVHHLRGVSRALRAQVDTSLARHVIAFEAHNTGVVDGQLDDMLEAAARAKARVEARIATGKLDEARSSYKGRRERRAIKRMAQAQATRTVGAPTAEESSSDSDSTEGEGEGEADMPRPTRSTVAPGSELARYGYAKYQRAVTEAYRAHQVQLYTVLPAPPGEGHARGARGAKLGAQHHRYVRSNELVHASKNALVPFYHTPADAVLGDTRVLDILGCPPLAHIADLLPHLDIVRFIPHPDLDDDLLRRPAVGRRRDGAASIVAGKAQVLQANTVVLFMRPMPDGDRGERVLVSKMGVRRIVAVVPPIRAVLTPNGYAVPAFTGPRYDVFQPPNDNNAPFQPPNYDGMYALWKHGDSECPTQEIVYIFTGEWLDVELMMLQDTGRFNRWLGLLHACFHQAHVDSHTPPNRQPHILVGVEAIPARLLRLEDEYEVLRTTDVEAYYAALMDMVVDQFCMPEPDLGVGDDFEQLLDSEKADIVRSVFTFMTHEAYRDVVGEQTYTDYTAAYDWV</sequence>